<feature type="domain" description="VOC" evidence="1">
    <location>
        <begin position="4"/>
        <end position="113"/>
    </location>
</feature>
<dbReference type="InterPro" id="IPR052164">
    <property type="entry name" value="Anthracycline_SecMetBiosynth"/>
</dbReference>
<dbReference type="RefSeq" id="WP_344353435.1">
    <property type="nucleotide sequence ID" value="NZ_BAAASM010000075.1"/>
</dbReference>
<dbReference type="InterPro" id="IPR037523">
    <property type="entry name" value="VOC_core"/>
</dbReference>
<dbReference type="PANTHER" id="PTHR33993:SF2">
    <property type="entry name" value="VOC DOMAIN-CONTAINING PROTEIN"/>
    <property type="match status" value="1"/>
</dbReference>
<dbReference type="PROSITE" id="PS51819">
    <property type="entry name" value="VOC"/>
    <property type="match status" value="1"/>
</dbReference>
<organism evidence="2 3">
    <name type="scientific">Streptomyces nogalater</name>
    <dbReference type="NCBI Taxonomy" id="38314"/>
    <lineage>
        <taxon>Bacteria</taxon>
        <taxon>Bacillati</taxon>
        <taxon>Actinomycetota</taxon>
        <taxon>Actinomycetes</taxon>
        <taxon>Kitasatosporales</taxon>
        <taxon>Streptomycetaceae</taxon>
        <taxon>Streptomyces</taxon>
    </lineage>
</organism>
<sequence>MTAGLRTIIYPVKDLDRAKALFGALLGVEPYADEPYYVGFKAAGQDVGLDPAGHAKGMTGPVPYWHVTDLRERLAALLAAGAELLQDAQDVGGGRLIAFVKDPDGNHLGLLQDPSAPADPSDPAA</sequence>
<comment type="caution">
    <text evidence="2">The sequence shown here is derived from an EMBL/GenBank/DDBJ whole genome shotgun (WGS) entry which is preliminary data.</text>
</comment>
<gene>
    <name evidence="2" type="ORF">ACFP3J_04580</name>
</gene>
<dbReference type="PANTHER" id="PTHR33993">
    <property type="entry name" value="GLYOXALASE-RELATED"/>
    <property type="match status" value="1"/>
</dbReference>
<keyword evidence="3" id="KW-1185">Reference proteome</keyword>
<dbReference type="EMBL" id="JBHSOE010000005">
    <property type="protein sequence ID" value="MFC5654769.1"/>
    <property type="molecule type" value="Genomic_DNA"/>
</dbReference>
<dbReference type="InterPro" id="IPR029068">
    <property type="entry name" value="Glyas_Bleomycin-R_OHBP_Dase"/>
</dbReference>
<dbReference type="Pfam" id="PF00903">
    <property type="entry name" value="Glyoxalase"/>
    <property type="match status" value="1"/>
</dbReference>
<dbReference type="Proteomes" id="UP001596065">
    <property type="component" value="Unassembled WGS sequence"/>
</dbReference>
<accession>A0ABW0WDC2</accession>
<dbReference type="Gene3D" id="3.10.180.10">
    <property type="entry name" value="2,3-Dihydroxybiphenyl 1,2-Dioxygenase, domain 1"/>
    <property type="match status" value="1"/>
</dbReference>
<evidence type="ECO:0000313" key="3">
    <source>
        <dbReference type="Proteomes" id="UP001596065"/>
    </source>
</evidence>
<dbReference type="SUPFAM" id="SSF54593">
    <property type="entry name" value="Glyoxalase/Bleomycin resistance protein/Dihydroxybiphenyl dioxygenase"/>
    <property type="match status" value="1"/>
</dbReference>
<evidence type="ECO:0000313" key="2">
    <source>
        <dbReference type="EMBL" id="MFC5654769.1"/>
    </source>
</evidence>
<protein>
    <submittedName>
        <fullName evidence="2">VOC family protein</fullName>
    </submittedName>
</protein>
<dbReference type="InterPro" id="IPR004360">
    <property type="entry name" value="Glyas_Fos-R_dOase_dom"/>
</dbReference>
<evidence type="ECO:0000259" key="1">
    <source>
        <dbReference type="PROSITE" id="PS51819"/>
    </source>
</evidence>
<proteinExistence type="predicted"/>
<reference evidence="3" key="1">
    <citation type="journal article" date="2019" name="Int. J. Syst. Evol. Microbiol.">
        <title>The Global Catalogue of Microorganisms (GCM) 10K type strain sequencing project: providing services to taxonomists for standard genome sequencing and annotation.</title>
        <authorList>
            <consortium name="The Broad Institute Genomics Platform"/>
            <consortium name="The Broad Institute Genome Sequencing Center for Infectious Disease"/>
            <person name="Wu L."/>
            <person name="Ma J."/>
        </authorList>
    </citation>
    <scope>NUCLEOTIDE SEQUENCE [LARGE SCALE GENOMIC DNA]</scope>
    <source>
        <strain evidence="3">KCTC 5701</strain>
    </source>
</reference>
<name>A0ABW0WDC2_STRNO</name>